<dbReference type="EMBL" id="UHIC01000001">
    <property type="protein sequence ID" value="SUO93565.1"/>
    <property type="molecule type" value="Genomic_DNA"/>
</dbReference>
<dbReference type="AlphaFoldDB" id="A0A380MLQ3"/>
<dbReference type="RefSeq" id="WP_115305815.1">
    <property type="nucleotide sequence ID" value="NZ_UHIC01000001.1"/>
</dbReference>
<feature type="domain" description="RsdA/BaiN/AoA(So)-like insert" evidence="5">
    <location>
        <begin position="188"/>
        <end position="331"/>
    </location>
</feature>
<reference evidence="6 7" key="1">
    <citation type="submission" date="2018-06" db="EMBL/GenBank/DDBJ databases">
        <authorList>
            <consortium name="Pathogen Informatics"/>
            <person name="Doyle S."/>
        </authorList>
    </citation>
    <scope>NUCLEOTIDE SEQUENCE [LARGE SCALE GENOMIC DNA]</scope>
    <source>
        <strain evidence="6 7">NCTC13337</strain>
    </source>
</reference>
<sequence>MNDFDVLIIGGGAAGCYCAIHAAQLGLSVAILERNHSIGAKIRVSGGGRCNLTNLYIAPEAYLSSNPNFVRSALARHTQWDFLTWLESHHLKTEEKTLGQLFCVQKSRGILAVLGQALIKHQVTVITDCTVTKLEKNSQGYCVESNQGQYQGIQCVIACGGPSFPKLGATDSALHFAKQLQIANIPFRPALVPFTLRSPQTELAGISTEVIVQTENAPSFRENLLYTHRGLSGPAILQISSYWQKGNPIYVDYLPDLATDFLLQEKQQRPRQTLVSILKRHLPSKLAEYFSVNYPESLQHYSNACLQKLSKQLHSTQFYPSGTEGMKKAEVSTGGIDTRQLNPRTFEIKSHLGLYAIGEAVDVTGWLGGYNFQWAWSSAWCCAQALSRYQAP</sequence>
<evidence type="ECO:0000256" key="1">
    <source>
        <dbReference type="ARBA" id="ARBA00001974"/>
    </source>
</evidence>
<dbReference type="NCBIfam" id="TIGR00275">
    <property type="entry name" value="aminoacetone oxidase family FAD-binding enzyme"/>
    <property type="match status" value="1"/>
</dbReference>
<evidence type="ECO:0000256" key="2">
    <source>
        <dbReference type="ARBA" id="ARBA00022630"/>
    </source>
</evidence>
<dbReference type="Gene3D" id="2.40.30.10">
    <property type="entry name" value="Translation factors"/>
    <property type="match status" value="1"/>
</dbReference>
<dbReference type="Gene3D" id="1.10.8.260">
    <property type="entry name" value="HI0933 insert domain-like"/>
    <property type="match status" value="1"/>
</dbReference>
<proteinExistence type="predicted"/>
<comment type="cofactor">
    <cofactor evidence="1">
        <name>FAD</name>
        <dbReference type="ChEBI" id="CHEBI:57692"/>
    </cofactor>
</comment>
<evidence type="ECO:0000256" key="3">
    <source>
        <dbReference type="ARBA" id="ARBA00022827"/>
    </source>
</evidence>
<dbReference type="SUPFAM" id="SSF160996">
    <property type="entry name" value="HI0933 insert domain-like"/>
    <property type="match status" value="1"/>
</dbReference>
<dbReference type="Pfam" id="PF22780">
    <property type="entry name" value="HI0933_like_1st"/>
    <property type="match status" value="1"/>
</dbReference>
<keyword evidence="7" id="KW-1185">Reference proteome</keyword>
<name>A0A380MLQ3_9GAMM</name>
<gene>
    <name evidence="6" type="ORF">NCTC13337_00298</name>
</gene>
<dbReference type="PRINTS" id="PR00411">
    <property type="entry name" value="PNDRDTASEI"/>
</dbReference>
<feature type="domain" description="RsdA/BaiN/AoA(So)-like Rossmann fold-like" evidence="4">
    <location>
        <begin position="5"/>
        <end position="384"/>
    </location>
</feature>
<dbReference type="Proteomes" id="UP000254601">
    <property type="component" value="Unassembled WGS sequence"/>
</dbReference>
<keyword evidence="2" id="KW-0285">Flavoprotein</keyword>
<dbReference type="InterPro" id="IPR055178">
    <property type="entry name" value="RsdA/BaiN/AoA(So)-like_dom"/>
</dbReference>
<organism evidence="6 7">
    <name type="scientific">Suttonella ornithocola</name>
    <dbReference type="NCBI Taxonomy" id="279832"/>
    <lineage>
        <taxon>Bacteria</taxon>
        <taxon>Pseudomonadati</taxon>
        <taxon>Pseudomonadota</taxon>
        <taxon>Gammaproteobacteria</taxon>
        <taxon>Cardiobacteriales</taxon>
        <taxon>Cardiobacteriaceae</taxon>
        <taxon>Suttonella</taxon>
    </lineage>
</organism>
<protein>
    <submittedName>
        <fullName evidence="6">Dihydrolipoamide dehydrogenase</fullName>
    </submittedName>
</protein>
<keyword evidence="3" id="KW-0274">FAD</keyword>
<dbReference type="PANTHER" id="PTHR42887:SF2">
    <property type="entry name" value="OS12G0638800 PROTEIN"/>
    <property type="match status" value="1"/>
</dbReference>
<dbReference type="InterPro" id="IPR057661">
    <property type="entry name" value="RsdA/BaiN/AoA(So)_Rossmann"/>
</dbReference>
<evidence type="ECO:0000313" key="7">
    <source>
        <dbReference type="Proteomes" id="UP000254601"/>
    </source>
</evidence>
<evidence type="ECO:0000313" key="6">
    <source>
        <dbReference type="EMBL" id="SUO93565.1"/>
    </source>
</evidence>
<dbReference type="InterPro" id="IPR036188">
    <property type="entry name" value="FAD/NAD-bd_sf"/>
</dbReference>
<dbReference type="Pfam" id="PF03486">
    <property type="entry name" value="HI0933_like"/>
    <property type="match status" value="1"/>
</dbReference>
<dbReference type="SUPFAM" id="SSF51905">
    <property type="entry name" value="FAD/NAD(P)-binding domain"/>
    <property type="match status" value="1"/>
</dbReference>
<dbReference type="InterPro" id="IPR004792">
    <property type="entry name" value="BaiN-like"/>
</dbReference>
<dbReference type="PANTHER" id="PTHR42887">
    <property type="entry name" value="OS12G0638800 PROTEIN"/>
    <property type="match status" value="1"/>
</dbReference>
<dbReference type="Gene3D" id="3.50.50.60">
    <property type="entry name" value="FAD/NAD(P)-binding domain"/>
    <property type="match status" value="1"/>
</dbReference>
<dbReference type="OrthoDB" id="9773233at2"/>
<dbReference type="InterPro" id="IPR023166">
    <property type="entry name" value="BaiN-like_dom_sf"/>
</dbReference>
<evidence type="ECO:0000259" key="4">
    <source>
        <dbReference type="Pfam" id="PF03486"/>
    </source>
</evidence>
<evidence type="ECO:0000259" key="5">
    <source>
        <dbReference type="Pfam" id="PF22780"/>
    </source>
</evidence>
<accession>A0A380MLQ3</accession>